<keyword evidence="1" id="KW-0175">Coiled coil</keyword>
<dbReference type="Gene3D" id="2.40.160.120">
    <property type="match status" value="1"/>
</dbReference>
<dbReference type="AlphaFoldDB" id="A0A8S2GE92"/>
<dbReference type="GO" id="GO:0005886">
    <property type="term" value="C:plasma membrane"/>
    <property type="evidence" value="ECO:0007669"/>
    <property type="project" value="TreeGrafter"/>
</dbReference>
<feature type="compositionally biased region" description="Acidic residues" evidence="2">
    <location>
        <begin position="282"/>
        <end position="293"/>
    </location>
</feature>
<proteinExistence type="predicted"/>
<evidence type="ECO:0000256" key="1">
    <source>
        <dbReference type="SAM" id="Coils"/>
    </source>
</evidence>
<gene>
    <name evidence="3" type="ORF">OVA965_LOCUS738</name>
    <name evidence="4" type="ORF">TMI583_LOCUS738</name>
</gene>
<feature type="coiled-coil region" evidence="1">
    <location>
        <begin position="354"/>
        <end position="388"/>
    </location>
</feature>
<dbReference type="GO" id="GO:0097038">
    <property type="term" value="C:perinuclear endoplasmic reticulum"/>
    <property type="evidence" value="ECO:0007669"/>
    <property type="project" value="TreeGrafter"/>
</dbReference>
<reference evidence="4" key="1">
    <citation type="submission" date="2021-02" db="EMBL/GenBank/DDBJ databases">
        <authorList>
            <person name="Nowell W R."/>
        </authorList>
    </citation>
    <scope>NUCLEOTIDE SEQUENCE</scope>
</reference>
<organism evidence="4 5">
    <name type="scientific">Didymodactylos carnosus</name>
    <dbReference type="NCBI Taxonomy" id="1234261"/>
    <lineage>
        <taxon>Eukaryota</taxon>
        <taxon>Metazoa</taxon>
        <taxon>Spiralia</taxon>
        <taxon>Gnathifera</taxon>
        <taxon>Rotifera</taxon>
        <taxon>Eurotatoria</taxon>
        <taxon>Bdelloidea</taxon>
        <taxon>Philodinida</taxon>
        <taxon>Philodinidae</taxon>
        <taxon>Didymodactylos</taxon>
    </lineage>
</organism>
<dbReference type="Proteomes" id="UP000682733">
    <property type="component" value="Unassembled WGS sequence"/>
</dbReference>
<evidence type="ECO:0000313" key="4">
    <source>
        <dbReference type="EMBL" id="CAF3505203.1"/>
    </source>
</evidence>
<name>A0A8S2GE92_9BILA</name>
<dbReference type="EMBL" id="CAJNOK010000112">
    <property type="protein sequence ID" value="CAF0730127.1"/>
    <property type="molecule type" value="Genomic_DNA"/>
</dbReference>
<comment type="caution">
    <text evidence="4">The sequence shown here is derived from an EMBL/GenBank/DDBJ whole genome shotgun (WGS) entry which is preliminary data.</text>
</comment>
<dbReference type="InterPro" id="IPR000648">
    <property type="entry name" value="Oxysterol-bd"/>
</dbReference>
<dbReference type="Gene3D" id="3.30.70.3490">
    <property type="match status" value="1"/>
</dbReference>
<dbReference type="EMBL" id="CAJOBA010000112">
    <property type="protein sequence ID" value="CAF3505203.1"/>
    <property type="molecule type" value="Genomic_DNA"/>
</dbReference>
<dbReference type="SUPFAM" id="SSF144000">
    <property type="entry name" value="Oxysterol-binding protein-like"/>
    <property type="match status" value="1"/>
</dbReference>
<dbReference type="GO" id="GO:0005829">
    <property type="term" value="C:cytosol"/>
    <property type="evidence" value="ECO:0007669"/>
    <property type="project" value="TreeGrafter"/>
</dbReference>
<evidence type="ECO:0008006" key="6">
    <source>
        <dbReference type="Google" id="ProtNLM"/>
    </source>
</evidence>
<dbReference type="PANTHER" id="PTHR10972:SF209">
    <property type="entry name" value="OXYSTEROL-BINDING PROTEIN"/>
    <property type="match status" value="1"/>
</dbReference>
<feature type="region of interest" description="Disordered" evidence="2">
    <location>
        <begin position="270"/>
        <end position="300"/>
    </location>
</feature>
<accession>A0A8S2GE92</accession>
<dbReference type="InterPro" id="IPR037239">
    <property type="entry name" value="OSBP_sf"/>
</dbReference>
<evidence type="ECO:0000313" key="3">
    <source>
        <dbReference type="EMBL" id="CAF0730127.1"/>
    </source>
</evidence>
<dbReference type="Pfam" id="PF01237">
    <property type="entry name" value="Oxysterol_BP"/>
    <property type="match status" value="1"/>
</dbReference>
<sequence length="425" mass="50287">MGQKRFKFGRDLFICNDKSSFTHQNSLQTKIMSDDLNGEDDEFFDVDDVIDSYDPIQSSNIQNELTKEWIGLTRRNFGRTKLPVQMFDRSQISIWSILKQCIGKELSKISMPIIWNEPVSFLQRFTENVLYSYLLDKAEQCDDPIMRMQYVAAFAVSSIASNIDRLSKPFNPLLGETYEFSREELSFRFMSEQHGTMEVVNHTRKLRAVLNFKPYSWSTRELHKVEGYVYDSNKQKVRGLYGFWTDSFFSIDIDNFEAFLKQMKKEPKQSTKSSATASLVADESEDLDNEDVPDNTNEHNLPPNSYQLWKIIPKLDYSPQYYNFNLFTMALNELTDDVKRQCPPTDCRFRPDMRKMEDGDIDTANQEKNRLEEKQRAARLEREKRKDDWTPMWFRTEKHSITGEDVWCSNNRYWQRQWSDCPDIF</sequence>
<protein>
    <recommendedName>
        <fullName evidence="6">Oxysterol-binding protein</fullName>
    </recommendedName>
</protein>
<dbReference type="PANTHER" id="PTHR10972">
    <property type="entry name" value="OXYSTEROL-BINDING PROTEIN-RELATED"/>
    <property type="match status" value="1"/>
</dbReference>
<dbReference type="Proteomes" id="UP000677228">
    <property type="component" value="Unassembled WGS sequence"/>
</dbReference>
<dbReference type="GO" id="GO:0032934">
    <property type="term" value="F:sterol binding"/>
    <property type="evidence" value="ECO:0007669"/>
    <property type="project" value="TreeGrafter"/>
</dbReference>
<evidence type="ECO:0000256" key="2">
    <source>
        <dbReference type="SAM" id="MobiDB-lite"/>
    </source>
</evidence>
<evidence type="ECO:0000313" key="5">
    <source>
        <dbReference type="Proteomes" id="UP000682733"/>
    </source>
</evidence>